<dbReference type="GO" id="GO:0005667">
    <property type="term" value="C:transcription regulator complex"/>
    <property type="evidence" value="ECO:0007669"/>
    <property type="project" value="TreeGrafter"/>
</dbReference>
<feature type="domain" description="C2H2-type" evidence="7">
    <location>
        <begin position="79"/>
        <end position="103"/>
    </location>
</feature>
<feature type="non-terminal residue" evidence="8">
    <location>
        <position position="103"/>
    </location>
</feature>
<evidence type="ECO:0000256" key="2">
    <source>
        <dbReference type="ARBA" id="ARBA00022737"/>
    </source>
</evidence>
<evidence type="ECO:0000256" key="4">
    <source>
        <dbReference type="ARBA" id="ARBA00022833"/>
    </source>
</evidence>
<dbReference type="Gene3D" id="3.30.160.60">
    <property type="entry name" value="Classic Zinc Finger"/>
    <property type="match status" value="2"/>
</dbReference>
<dbReference type="InterPro" id="IPR036236">
    <property type="entry name" value="Znf_C2H2_sf"/>
</dbReference>
<dbReference type="InterPro" id="IPR013087">
    <property type="entry name" value="Znf_C2H2_type"/>
</dbReference>
<keyword evidence="1" id="KW-0479">Metal-binding</keyword>
<evidence type="ECO:0000259" key="7">
    <source>
        <dbReference type="PROSITE" id="PS50157"/>
    </source>
</evidence>
<evidence type="ECO:0000256" key="1">
    <source>
        <dbReference type="ARBA" id="ARBA00022723"/>
    </source>
</evidence>
<keyword evidence="9" id="KW-1185">Reference proteome</keyword>
<keyword evidence="2" id="KW-0677">Repeat</keyword>
<gene>
    <name evidence="8" type="ORF">FA14DRAFT_122681</name>
</gene>
<dbReference type="GeneID" id="37018309"/>
<sequence length="103" mass="11410">MLDGNESNKTDSFHRRRASNAESTSSKLGTQVGRKGSSNSQIIGGKKRYPCSYPGCDKTFSTSGHAARHNRIHTGSKPYRCTFPGCNASFSRQDNSLQHYRTH</sequence>
<feature type="domain" description="C2H2-type" evidence="7">
    <location>
        <begin position="49"/>
        <end position="78"/>
    </location>
</feature>
<dbReference type="GO" id="GO:0000978">
    <property type="term" value="F:RNA polymerase II cis-regulatory region sequence-specific DNA binding"/>
    <property type="evidence" value="ECO:0007669"/>
    <property type="project" value="TreeGrafter"/>
</dbReference>
<dbReference type="GO" id="GO:0008270">
    <property type="term" value="F:zinc ion binding"/>
    <property type="evidence" value="ECO:0007669"/>
    <property type="project" value="UniProtKB-KW"/>
</dbReference>
<evidence type="ECO:0000313" key="8">
    <source>
        <dbReference type="EMBL" id="PWN35863.1"/>
    </source>
</evidence>
<dbReference type="STRING" id="1280837.A0A316VHP1"/>
<organism evidence="8 9">
    <name type="scientific">Meira miltonrushii</name>
    <dbReference type="NCBI Taxonomy" id="1280837"/>
    <lineage>
        <taxon>Eukaryota</taxon>
        <taxon>Fungi</taxon>
        <taxon>Dikarya</taxon>
        <taxon>Basidiomycota</taxon>
        <taxon>Ustilaginomycotina</taxon>
        <taxon>Exobasidiomycetes</taxon>
        <taxon>Exobasidiales</taxon>
        <taxon>Brachybasidiaceae</taxon>
        <taxon>Meira</taxon>
    </lineage>
</organism>
<dbReference type="Pfam" id="PF00096">
    <property type="entry name" value="zf-C2H2"/>
    <property type="match status" value="2"/>
</dbReference>
<evidence type="ECO:0000313" key="9">
    <source>
        <dbReference type="Proteomes" id="UP000245771"/>
    </source>
</evidence>
<reference evidence="8 9" key="1">
    <citation type="journal article" date="2018" name="Mol. Biol. Evol.">
        <title>Broad Genomic Sampling Reveals a Smut Pathogenic Ancestry of the Fungal Clade Ustilaginomycotina.</title>
        <authorList>
            <person name="Kijpornyongpan T."/>
            <person name="Mondo S.J."/>
            <person name="Barry K."/>
            <person name="Sandor L."/>
            <person name="Lee J."/>
            <person name="Lipzen A."/>
            <person name="Pangilinan J."/>
            <person name="LaButti K."/>
            <person name="Hainaut M."/>
            <person name="Henrissat B."/>
            <person name="Grigoriev I.V."/>
            <person name="Spatafora J.W."/>
            <person name="Aime M.C."/>
        </authorList>
    </citation>
    <scope>NUCLEOTIDE SEQUENCE [LARGE SCALE GENOMIC DNA]</scope>
    <source>
        <strain evidence="8 9">MCA 3882</strain>
    </source>
</reference>
<accession>A0A316VHP1</accession>
<protein>
    <recommendedName>
        <fullName evidence="7">C2H2-type domain-containing protein</fullName>
    </recommendedName>
</protein>
<dbReference type="PROSITE" id="PS50157">
    <property type="entry name" value="ZINC_FINGER_C2H2_2"/>
    <property type="match status" value="2"/>
</dbReference>
<name>A0A316VHP1_9BASI</name>
<dbReference type="InParanoid" id="A0A316VHP1"/>
<dbReference type="EMBL" id="KZ819603">
    <property type="protein sequence ID" value="PWN35863.1"/>
    <property type="molecule type" value="Genomic_DNA"/>
</dbReference>
<evidence type="ECO:0000256" key="3">
    <source>
        <dbReference type="ARBA" id="ARBA00022771"/>
    </source>
</evidence>
<feature type="compositionally biased region" description="Basic and acidic residues" evidence="6">
    <location>
        <begin position="1"/>
        <end position="13"/>
    </location>
</feature>
<keyword evidence="3 5" id="KW-0863">Zinc-finger</keyword>
<dbReference type="FunFam" id="3.30.160.60:FF:002343">
    <property type="entry name" value="Zinc finger protein 33A"/>
    <property type="match status" value="1"/>
</dbReference>
<keyword evidence="4" id="KW-0862">Zinc</keyword>
<feature type="region of interest" description="Disordered" evidence="6">
    <location>
        <begin position="1"/>
        <end position="50"/>
    </location>
</feature>
<dbReference type="PROSITE" id="PS00028">
    <property type="entry name" value="ZINC_FINGER_C2H2_1"/>
    <property type="match status" value="2"/>
</dbReference>
<dbReference type="GO" id="GO:0031519">
    <property type="term" value="C:PcG protein complex"/>
    <property type="evidence" value="ECO:0007669"/>
    <property type="project" value="TreeGrafter"/>
</dbReference>
<dbReference type="GO" id="GO:0000785">
    <property type="term" value="C:chromatin"/>
    <property type="evidence" value="ECO:0007669"/>
    <property type="project" value="TreeGrafter"/>
</dbReference>
<dbReference type="SUPFAM" id="SSF57667">
    <property type="entry name" value="beta-beta-alpha zinc fingers"/>
    <property type="match status" value="1"/>
</dbReference>
<proteinExistence type="predicted"/>
<dbReference type="PANTHER" id="PTHR14003:SF19">
    <property type="entry name" value="YY2 TRANSCRIPTION FACTOR"/>
    <property type="match status" value="1"/>
</dbReference>
<evidence type="ECO:0000256" key="5">
    <source>
        <dbReference type="PROSITE-ProRule" id="PRU00042"/>
    </source>
</evidence>
<dbReference type="AlphaFoldDB" id="A0A316VHP1"/>
<dbReference type="Proteomes" id="UP000245771">
    <property type="component" value="Unassembled WGS sequence"/>
</dbReference>
<dbReference type="GO" id="GO:0000981">
    <property type="term" value="F:DNA-binding transcription factor activity, RNA polymerase II-specific"/>
    <property type="evidence" value="ECO:0007669"/>
    <property type="project" value="TreeGrafter"/>
</dbReference>
<dbReference type="PANTHER" id="PTHR14003">
    <property type="entry name" value="TRANSCRIPTIONAL REPRESSOR PROTEIN YY"/>
    <property type="match status" value="1"/>
</dbReference>
<evidence type="ECO:0000256" key="6">
    <source>
        <dbReference type="SAM" id="MobiDB-lite"/>
    </source>
</evidence>
<dbReference type="OrthoDB" id="654211at2759"/>
<dbReference type="RefSeq" id="XP_025356165.1">
    <property type="nucleotide sequence ID" value="XM_025496528.1"/>
</dbReference>
<dbReference type="SMART" id="SM00355">
    <property type="entry name" value="ZnF_C2H2"/>
    <property type="match status" value="2"/>
</dbReference>
<feature type="compositionally biased region" description="Polar residues" evidence="6">
    <location>
        <begin position="20"/>
        <end position="29"/>
    </location>
</feature>